<keyword evidence="4" id="KW-1185">Reference proteome</keyword>
<gene>
    <name evidence="3" type="ORF">KIW84_057884</name>
</gene>
<organism evidence="3 4">
    <name type="scientific">Pisum sativum</name>
    <name type="common">Garden pea</name>
    <name type="synonym">Lathyrus oleraceus</name>
    <dbReference type="NCBI Taxonomy" id="3888"/>
    <lineage>
        <taxon>Eukaryota</taxon>
        <taxon>Viridiplantae</taxon>
        <taxon>Streptophyta</taxon>
        <taxon>Embryophyta</taxon>
        <taxon>Tracheophyta</taxon>
        <taxon>Spermatophyta</taxon>
        <taxon>Magnoliopsida</taxon>
        <taxon>eudicotyledons</taxon>
        <taxon>Gunneridae</taxon>
        <taxon>Pentapetalae</taxon>
        <taxon>rosids</taxon>
        <taxon>fabids</taxon>
        <taxon>Fabales</taxon>
        <taxon>Fabaceae</taxon>
        <taxon>Papilionoideae</taxon>
        <taxon>50 kb inversion clade</taxon>
        <taxon>NPAAA clade</taxon>
        <taxon>Hologalegina</taxon>
        <taxon>IRL clade</taxon>
        <taxon>Fabeae</taxon>
        <taxon>Lathyrus</taxon>
    </lineage>
</organism>
<feature type="compositionally biased region" description="Basic residues" evidence="1">
    <location>
        <begin position="134"/>
        <end position="148"/>
    </location>
</feature>
<evidence type="ECO:0000256" key="1">
    <source>
        <dbReference type="SAM" id="MobiDB-lite"/>
    </source>
</evidence>
<keyword evidence="2" id="KW-1133">Transmembrane helix</keyword>
<dbReference type="PANTHER" id="PTHR36735:SF1">
    <property type="entry name" value="TRANSMEMBRANE PROTEIN"/>
    <property type="match status" value="1"/>
</dbReference>
<dbReference type="EMBL" id="JAMSHJ010000005">
    <property type="protein sequence ID" value="KAI5413475.1"/>
    <property type="molecule type" value="Genomic_DNA"/>
</dbReference>
<dbReference type="Gramene" id="Psat05G0788400-T1">
    <property type="protein sequence ID" value="KAI5413475.1"/>
    <property type="gene ID" value="KIW84_057884"/>
</dbReference>
<reference evidence="3 4" key="1">
    <citation type="journal article" date="2022" name="Nat. Genet.">
        <title>Improved pea reference genome and pan-genome highlight genomic features and evolutionary characteristics.</title>
        <authorList>
            <person name="Yang T."/>
            <person name="Liu R."/>
            <person name="Luo Y."/>
            <person name="Hu S."/>
            <person name="Wang D."/>
            <person name="Wang C."/>
            <person name="Pandey M.K."/>
            <person name="Ge S."/>
            <person name="Xu Q."/>
            <person name="Li N."/>
            <person name="Li G."/>
            <person name="Huang Y."/>
            <person name="Saxena R.K."/>
            <person name="Ji Y."/>
            <person name="Li M."/>
            <person name="Yan X."/>
            <person name="He Y."/>
            <person name="Liu Y."/>
            <person name="Wang X."/>
            <person name="Xiang C."/>
            <person name="Varshney R.K."/>
            <person name="Ding H."/>
            <person name="Gao S."/>
            <person name="Zong X."/>
        </authorList>
    </citation>
    <scope>NUCLEOTIDE SEQUENCE [LARGE SCALE GENOMIC DNA]</scope>
    <source>
        <strain evidence="3 4">cv. Zhongwan 6</strain>
    </source>
</reference>
<feature type="transmembrane region" description="Helical" evidence="2">
    <location>
        <begin position="90"/>
        <end position="115"/>
    </location>
</feature>
<dbReference type="PANTHER" id="PTHR36735">
    <property type="entry name" value="TRANSMEMBRANE PROTEIN"/>
    <property type="match status" value="1"/>
</dbReference>
<feature type="region of interest" description="Disordered" evidence="1">
    <location>
        <begin position="129"/>
        <end position="159"/>
    </location>
</feature>
<accession>A0A9D4X5Q5</accession>
<dbReference type="AlphaFoldDB" id="A0A9D4X5Q5"/>
<sequence>MTMASAAFAQSPQIATFLSKSPSSFHFHTRFRSLPTTSSFSPIISPSTKSILLHNKSKLLPNPLAAAAAEDAAVDATEQLVTTPVDAGSVIVSVLFFLAFIGLSVISIGVIYLVVTDFLTKREKEKFVKEEAKKGKKKKNRKMFKGRPRGSGQKTFRDD</sequence>
<evidence type="ECO:0000313" key="3">
    <source>
        <dbReference type="EMBL" id="KAI5413475.1"/>
    </source>
</evidence>
<name>A0A9D4X5Q5_PEA</name>
<comment type="caution">
    <text evidence="3">The sequence shown here is derived from an EMBL/GenBank/DDBJ whole genome shotgun (WGS) entry which is preliminary data.</text>
</comment>
<keyword evidence="2" id="KW-0472">Membrane</keyword>
<evidence type="ECO:0008006" key="5">
    <source>
        <dbReference type="Google" id="ProtNLM"/>
    </source>
</evidence>
<dbReference type="OrthoDB" id="1930702at2759"/>
<keyword evidence="2" id="KW-0812">Transmembrane</keyword>
<evidence type="ECO:0000256" key="2">
    <source>
        <dbReference type="SAM" id="Phobius"/>
    </source>
</evidence>
<dbReference type="Proteomes" id="UP001058974">
    <property type="component" value="Chromosome 5"/>
</dbReference>
<dbReference type="GO" id="GO:0009535">
    <property type="term" value="C:chloroplast thylakoid membrane"/>
    <property type="evidence" value="ECO:0007669"/>
    <property type="project" value="TreeGrafter"/>
</dbReference>
<evidence type="ECO:0000313" key="4">
    <source>
        <dbReference type="Proteomes" id="UP001058974"/>
    </source>
</evidence>
<protein>
    <recommendedName>
        <fullName evidence="5">Transmembrane protein</fullName>
    </recommendedName>
</protein>
<proteinExistence type="predicted"/>